<sequence length="164" mass="18655">MHTIGFRDVAAEAGVSVNLVQYYFPTKARLLHGGLIHVRARISERLRQRLNALPRRADAARRIRTILHELLPIDEASTDLYRVHAAYAALALTDPDLAALPHTAGPDDLHPELTKLLTTAQRTTRAHRHHPARPSHRPVGLHRLRLPQPRRSHPRPRCIRSGRW</sequence>
<dbReference type="Gene3D" id="1.10.357.10">
    <property type="entry name" value="Tetracycline Repressor, domain 2"/>
    <property type="match status" value="1"/>
</dbReference>
<feature type="compositionally biased region" description="Basic residues" evidence="1">
    <location>
        <begin position="124"/>
        <end position="164"/>
    </location>
</feature>
<organism evidence="2 3">
    <name type="scientific">Allokutzneria oryzae</name>
    <dbReference type="NCBI Taxonomy" id="1378989"/>
    <lineage>
        <taxon>Bacteria</taxon>
        <taxon>Bacillati</taxon>
        <taxon>Actinomycetota</taxon>
        <taxon>Actinomycetes</taxon>
        <taxon>Pseudonocardiales</taxon>
        <taxon>Pseudonocardiaceae</taxon>
        <taxon>Allokutzneria</taxon>
    </lineage>
</organism>
<evidence type="ECO:0008006" key="4">
    <source>
        <dbReference type="Google" id="ProtNLM"/>
    </source>
</evidence>
<dbReference type="InterPro" id="IPR009057">
    <property type="entry name" value="Homeodomain-like_sf"/>
</dbReference>
<proteinExistence type="predicted"/>
<dbReference type="Proteomes" id="UP001589693">
    <property type="component" value="Unassembled WGS sequence"/>
</dbReference>
<accession>A0ABV5ZTL2</accession>
<evidence type="ECO:0000256" key="1">
    <source>
        <dbReference type="SAM" id="MobiDB-lite"/>
    </source>
</evidence>
<protein>
    <recommendedName>
        <fullName evidence="4">TetR family transcriptional regulator</fullName>
    </recommendedName>
</protein>
<evidence type="ECO:0000313" key="3">
    <source>
        <dbReference type="Proteomes" id="UP001589693"/>
    </source>
</evidence>
<keyword evidence="3" id="KW-1185">Reference proteome</keyword>
<reference evidence="2 3" key="1">
    <citation type="submission" date="2024-09" db="EMBL/GenBank/DDBJ databases">
        <authorList>
            <person name="Sun Q."/>
            <person name="Mori K."/>
        </authorList>
    </citation>
    <scope>NUCLEOTIDE SEQUENCE [LARGE SCALE GENOMIC DNA]</scope>
    <source>
        <strain evidence="2 3">TBRC 7907</strain>
    </source>
</reference>
<dbReference type="SUPFAM" id="SSF46689">
    <property type="entry name" value="Homeodomain-like"/>
    <property type="match status" value="1"/>
</dbReference>
<name>A0ABV5ZTL2_9PSEU</name>
<comment type="caution">
    <text evidence="2">The sequence shown here is derived from an EMBL/GenBank/DDBJ whole genome shotgun (WGS) entry which is preliminary data.</text>
</comment>
<dbReference type="RefSeq" id="WP_377851455.1">
    <property type="nucleotide sequence ID" value="NZ_JBHLZU010000008.1"/>
</dbReference>
<dbReference type="EMBL" id="JBHLZU010000008">
    <property type="protein sequence ID" value="MFB9904227.1"/>
    <property type="molecule type" value="Genomic_DNA"/>
</dbReference>
<dbReference type="InterPro" id="IPR036271">
    <property type="entry name" value="Tet_transcr_reg_TetR-rel_C_sf"/>
</dbReference>
<feature type="region of interest" description="Disordered" evidence="1">
    <location>
        <begin position="120"/>
        <end position="164"/>
    </location>
</feature>
<gene>
    <name evidence="2" type="ORF">ACFFQA_09770</name>
</gene>
<evidence type="ECO:0000313" key="2">
    <source>
        <dbReference type="EMBL" id="MFB9904227.1"/>
    </source>
</evidence>
<dbReference type="SUPFAM" id="SSF48498">
    <property type="entry name" value="Tetracyclin repressor-like, C-terminal domain"/>
    <property type="match status" value="1"/>
</dbReference>